<protein>
    <recommendedName>
        <fullName evidence="4">Chemotaxis protein CheX</fullName>
    </recommendedName>
</protein>
<reference evidence="2 3" key="1">
    <citation type="submission" date="2020-08" db="EMBL/GenBank/DDBJ databases">
        <title>Genomic Encyclopedia of Type Strains, Phase IV (KMG-IV): sequencing the most valuable type-strain genomes for metagenomic binning, comparative biology and taxonomic classification.</title>
        <authorList>
            <person name="Goeker M."/>
        </authorList>
    </citation>
    <scope>NUCLEOTIDE SEQUENCE [LARGE SCALE GENOMIC DNA]</scope>
    <source>
        <strain evidence="2 3">DSM 18233</strain>
    </source>
</reference>
<dbReference type="RefSeq" id="WP_184101829.1">
    <property type="nucleotide sequence ID" value="NZ_JACHHN010000005.1"/>
</dbReference>
<accession>A0A840RHV9</accession>
<keyword evidence="1" id="KW-0145">Chemotaxis</keyword>
<gene>
    <name evidence="2" type="ORF">HNQ50_002891</name>
</gene>
<evidence type="ECO:0000313" key="2">
    <source>
        <dbReference type="EMBL" id="MBB5192154.1"/>
    </source>
</evidence>
<dbReference type="GO" id="GO:0006935">
    <property type="term" value="P:chemotaxis"/>
    <property type="evidence" value="ECO:0007669"/>
    <property type="project" value="UniProtKB-KW"/>
</dbReference>
<organism evidence="2 3">
    <name type="scientific">Silvimonas terrae</name>
    <dbReference type="NCBI Taxonomy" id="300266"/>
    <lineage>
        <taxon>Bacteria</taxon>
        <taxon>Pseudomonadati</taxon>
        <taxon>Pseudomonadota</taxon>
        <taxon>Betaproteobacteria</taxon>
        <taxon>Neisseriales</taxon>
        <taxon>Chitinibacteraceae</taxon>
        <taxon>Silvimonas</taxon>
    </lineage>
</organism>
<dbReference type="InterPro" id="IPR028976">
    <property type="entry name" value="CheC-like_sf"/>
</dbReference>
<evidence type="ECO:0000313" key="3">
    <source>
        <dbReference type="Proteomes" id="UP000543030"/>
    </source>
</evidence>
<name>A0A840RHV9_9NEIS</name>
<dbReference type="Gene3D" id="3.40.1550.10">
    <property type="entry name" value="CheC-like"/>
    <property type="match status" value="1"/>
</dbReference>
<comment type="caution">
    <text evidence="2">The sequence shown here is derived from an EMBL/GenBank/DDBJ whole genome shotgun (WGS) entry which is preliminary data.</text>
</comment>
<evidence type="ECO:0008006" key="4">
    <source>
        <dbReference type="Google" id="ProtNLM"/>
    </source>
</evidence>
<evidence type="ECO:0000256" key="1">
    <source>
        <dbReference type="ARBA" id="ARBA00022500"/>
    </source>
</evidence>
<dbReference type="Proteomes" id="UP000543030">
    <property type="component" value="Unassembled WGS sequence"/>
</dbReference>
<dbReference type="AlphaFoldDB" id="A0A840RHV9"/>
<dbReference type="EMBL" id="JACHHN010000005">
    <property type="protein sequence ID" value="MBB5192154.1"/>
    <property type="molecule type" value="Genomic_DNA"/>
</dbReference>
<keyword evidence="3" id="KW-1185">Reference proteome</keyword>
<proteinExistence type="predicted"/>
<sequence length="186" mass="20181">MFTPGAITAISQLFENALAEHSRSTPEDDIRVERAQISTTAAGHLVVLNISSYLFRIVAVFEFGADEASSAHLGRLTRSPTPQLEGQALHDACSELVNMICGAVNRSLCTGFRHVGMSTPFVLEPSCRDYLSGINPDEIVSLAVSVNSQMQFGLTLCFCPDRSAQVDFVLPRLVEEDTSAGELELF</sequence>